<gene>
    <name evidence="4" type="ORF">IAA08_00135</name>
</gene>
<reference evidence="4" key="1">
    <citation type="journal article" date="2021" name="PeerJ">
        <title>Extensive microbial diversity within the chicken gut microbiome revealed by metagenomics and culture.</title>
        <authorList>
            <person name="Gilroy R."/>
            <person name="Ravi A."/>
            <person name="Getino M."/>
            <person name="Pursley I."/>
            <person name="Horton D.L."/>
            <person name="Alikhan N.F."/>
            <person name="Baker D."/>
            <person name="Gharbi K."/>
            <person name="Hall N."/>
            <person name="Watson M."/>
            <person name="Adriaenssens E.M."/>
            <person name="Foster-Nyarko E."/>
            <person name="Jarju S."/>
            <person name="Secka A."/>
            <person name="Antonio M."/>
            <person name="Oren A."/>
            <person name="Chaudhuri R.R."/>
            <person name="La Ragione R."/>
            <person name="Hildebrand F."/>
            <person name="Pallen M.J."/>
        </authorList>
    </citation>
    <scope>NUCLEOTIDE SEQUENCE</scope>
    <source>
        <strain evidence="4">CHK192-9172</strain>
    </source>
</reference>
<name>A0A9D2IEQ7_9FIRM</name>
<keyword evidence="2 3" id="KW-0472">Membrane</keyword>
<dbReference type="Pfam" id="PF03323">
    <property type="entry name" value="GerA"/>
    <property type="match status" value="1"/>
</dbReference>
<proteinExistence type="inferred from homology"/>
<dbReference type="PANTHER" id="PTHR22550:SF5">
    <property type="entry name" value="LEUCINE ZIPPER PROTEIN 4"/>
    <property type="match status" value="1"/>
</dbReference>
<evidence type="ECO:0000256" key="1">
    <source>
        <dbReference type="ARBA" id="ARBA00005278"/>
    </source>
</evidence>
<keyword evidence="3" id="KW-1133">Transmembrane helix</keyword>
<reference evidence="4" key="2">
    <citation type="submission" date="2021-04" db="EMBL/GenBank/DDBJ databases">
        <authorList>
            <person name="Gilroy R."/>
        </authorList>
    </citation>
    <scope>NUCLEOTIDE SEQUENCE</scope>
    <source>
        <strain evidence="4">CHK192-9172</strain>
    </source>
</reference>
<comment type="caution">
    <text evidence="4">The sequence shown here is derived from an EMBL/GenBank/DDBJ whole genome shotgun (WGS) entry which is preliminary data.</text>
</comment>
<evidence type="ECO:0000313" key="4">
    <source>
        <dbReference type="EMBL" id="HIZ06325.1"/>
    </source>
</evidence>
<evidence type="ECO:0000256" key="3">
    <source>
        <dbReference type="SAM" id="Phobius"/>
    </source>
</evidence>
<dbReference type="InterPro" id="IPR004995">
    <property type="entry name" value="Spore_Ger"/>
</dbReference>
<comment type="similarity">
    <text evidence="1">Belongs to the GerABKA family.</text>
</comment>
<keyword evidence="3" id="KW-0812">Transmembrane</keyword>
<dbReference type="InterPro" id="IPR050768">
    <property type="entry name" value="UPF0353/GerABKA_families"/>
</dbReference>
<evidence type="ECO:0000256" key="2">
    <source>
        <dbReference type="ARBA" id="ARBA00023136"/>
    </source>
</evidence>
<dbReference type="PANTHER" id="PTHR22550">
    <property type="entry name" value="SPORE GERMINATION PROTEIN"/>
    <property type="match status" value="1"/>
</dbReference>
<dbReference type="PIRSF" id="PIRSF005690">
    <property type="entry name" value="GerBA"/>
    <property type="match status" value="1"/>
</dbReference>
<sequence>MRQMLLGKEMKVRCMIAYIETSVGNMMLEKSALGQTLNRLCEIPSESVLACVEENSMGISDAAPMDTIEEAGDGMLSGDAILFVDGYNKALKIPDKGYPGKMVSDTESEKVIRGSNEGFTESVKMNTALIRKRIRSPKVKVKEKKVGVRSKTNVDLVYIEDLADPDLLKNIEDRLERFEIDGILDSGMVEQLTESSWYSPFPQFQTTLRPDRAAMSILEGRIVLLADNSPAALILPTDYNSFIQTSDDYYNRWEIASFTRLLRYAASFLAMVLPGLYLAVTNFHTQILPTSLLLSFASARQGVPFPGIVEILLMELAFELLREAGVRLPGAMGNTIGIVGGLIIGQAAVDANIVSAMVVIVVAFTALCSFAIPNEEFATAFRLLKFAFIFLCAFLGFYGFLLGLLLVLIHLSHLESFGIPYMTPFVSPGQGSKGERDSLIRPPAWVLNRRPVYASPGERVRLRRKDRNQKESES</sequence>
<organism evidence="4 5">
    <name type="scientific">Candidatus Eubacterium avistercoris</name>
    <dbReference type="NCBI Taxonomy" id="2838567"/>
    <lineage>
        <taxon>Bacteria</taxon>
        <taxon>Bacillati</taxon>
        <taxon>Bacillota</taxon>
        <taxon>Clostridia</taxon>
        <taxon>Eubacteriales</taxon>
        <taxon>Eubacteriaceae</taxon>
        <taxon>Eubacterium</taxon>
    </lineage>
</organism>
<feature type="transmembrane region" description="Helical" evidence="3">
    <location>
        <begin position="384"/>
        <end position="411"/>
    </location>
</feature>
<feature type="transmembrane region" description="Helical" evidence="3">
    <location>
        <begin position="261"/>
        <end position="283"/>
    </location>
</feature>
<evidence type="ECO:0000313" key="5">
    <source>
        <dbReference type="Proteomes" id="UP000824024"/>
    </source>
</evidence>
<feature type="transmembrane region" description="Helical" evidence="3">
    <location>
        <begin position="353"/>
        <end position="372"/>
    </location>
</feature>
<dbReference type="GO" id="GO:0009847">
    <property type="term" value="P:spore germination"/>
    <property type="evidence" value="ECO:0007669"/>
    <property type="project" value="InterPro"/>
</dbReference>
<protein>
    <submittedName>
        <fullName evidence="4">Spore germination protein</fullName>
    </submittedName>
</protein>
<accession>A0A9D2IEQ7</accession>
<dbReference type="EMBL" id="DXCH01000004">
    <property type="protein sequence ID" value="HIZ06325.1"/>
    <property type="molecule type" value="Genomic_DNA"/>
</dbReference>
<dbReference type="GO" id="GO:0016020">
    <property type="term" value="C:membrane"/>
    <property type="evidence" value="ECO:0007669"/>
    <property type="project" value="InterPro"/>
</dbReference>
<dbReference type="Proteomes" id="UP000824024">
    <property type="component" value="Unassembled WGS sequence"/>
</dbReference>
<dbReference type="AlphaFoldDB" id="A0A9D2IEQ7"/>